<dbReference type="Proteomes" id="UP000008021">
    <property type="component" value="Chromosome 8"/>
</dbReference>
<dbReference type="EnsemblPlants" id="OMERI08G02420.1">
    <property type="protein sequence ID" value="OMERI08G02420.1"/>
    <property type="gene ID" value="OMERI08G02420"/>
</dbReference>
<accession>A0A0E0EHP2</accession>
<dbReference type="Gramene" id="OMERI08G02420.1">
    <property type="protein sequence ID" value="OMERI08G02420.1"/>
    <property type="gene ID" value="OMERI08G02420"/>
</dbReference>
<organism evidence="1">
    <name type="scientific">Oryza meridionalis</name>
    <dbReference type="NCBI Taxonomy" id="40149"/>
    <lineage>
        <taxon>Eukaryota</taxon>
        <taxon>Viridiplantae</taxon>
        <taxon>Streptophyta</taxon>
        <taxon>Embryophyta</taxon>
        <taxon>Tracheophyta</taxon>
        <taxon>Spermatophyta</taxon>
        <taxon>Magnoliopsida</taxon>
        <taxon>Liliopsida</taxon>
        <taxon>Poales</taxon>
        <taxon>Poaceae</taxon>
        <taxon>BOP clade</taxon>
        <taxon>Oryzoideae</taxon>
        <taxon>Oryzeae</taxon>
        <taxon>Oryzinae</taxon>
        <taxon>Oryza</taxon>
    </lineage>
</organism>
<keyword evidence="2" id="KW-1185">Reference proteome</keyword>
<reference evidence="1" key="2">
    <citation type="submission" date="2018-05" db="EMBL/GenBank/DDBJ databases">
        <title>OmerRS3 (Oryza meridionalis Reference Sequence Version 3).</title>
        <authorList>
            <person name="Zhang J."/>
            <person name="Kudrna D."/>
            <person name="Lee S."/>
            <person name="Talag J."/>
            <person name="Welchert J."/>
            <person name="Wing R.A."/>
        </authorList>
    </citation>
    <scope>NUCLEOTIDE SEQUENCE [LARGE SCALE GENOMIC DNA]</scope>
    <source>
        <strain evidence="1">cv. OR44</strain>
    </source>
</reference>
<evidence type="ECO:0000313" key="2">
    <source>
        <dbReference type="Proteomes" id="UP000008021"/>
    </source>
</evidence>
<protein>
    <submittedName>
        <fullName evidence="1">Uncharacterized protein</fullName>
    </submittedName>
</protein>
<dbReference type="AlphaFoldDB" id="A0A0E0EHP2"/>
<name>A0A0E0EHP2_9ORYZ</name>
<sequence length="162" mass="17272">MGPYLKSSNLPENAAPTAFCAVVALAASRHVSRRWRAVDFAAPRASATALGLYKLRHLLSFPRSALSIPRRGSPPPHLLTRATAVATPSYCRRHPPLAPVAASASEEAGTVGSGDPGLLVGGSGHPEARGNRLSPSLLFSFYIWHRYNDGRADRVRQRAAAP</sequence>
<dbReference type="HOGENOM" id="CLU_1638073_0_0_1"/>
<proteinExistence type="predicted"/>
<evidence type="ECO:0000313" key="1">
    <source>
        <dbReference type="EnsemblPlants" id="OMERI08G02420.1"/>
    </source>
</evidence>
<reference evidence="1" key="1">
    <citation type="submission" date="2015-04" db="UniProtKB">
        <authorList>
            <consortium name="EnsemblPlants"/>
        </authorList>
    </citation>
    <scope>IDENTIFICATION</scope>
</reference>